<dbReference type="EMBL" id="RBNJ01003265">
    <property type="protein sequence ID" value="RUS31126.1"/>
    <property type="molecule type" value="Genomic_DNA"/>
</dbReference>
<keyword evidence="14" id="KW-1185">Reference proteome</keyword>
<evidence type="ECO:0000256" key="6">
    <source>
        <dbReference type="ARBA" id="ARBA00023139"/>
    </source>
</evidence>
<evidence type="ECO:0000256" key="9">
    <source>
        <dbReference type="ARBA" id="ARBA00048048"/>
    </source>
</evidence>
<sequence>MMIEITVHTFTPVTDYEGDGDFQRQAPTMGMMSQTSSWRKPSSPSCLGTPCPSSSSSYSATPGTSTPSGYVVRTLAHSSHPPIWSRPASLLVLVHKILTNTHTLSLREPQPLSSRVRAGSLRPVCIYPVPYSPSLWERGSRSKSRHTDTPPHTFRPSRLPDLLPYFTCFLCLQLHSRPNHTPGLAHGRTYHPTFASSSAATKLIISLPQPPTPYHSRHPPSSDHLSDPSASDTSDPPPTSRLYNAPTLSSLTTRSRGYSPATFNLTTMEPKPDVNVAITMPTVSLCKNGGQPRFCDHCRCIKPDRAHHCRDCDACVLKMDHHCPWYIPVLLHSFSLSLLLVSQFSPSPPYVHHQQDKRVRWLRQLQVLLPLCALHKFLRIMDPRHYRPGDHLCDRDTCELGTVIMGGTEGEG</sequence>
<comment type="caution">
    <text evidence="13">The sequence shown here is derived from an EMBL/GenBank/DDBJ whole genome shotgun (WGS) entry which is preliminary data.</text>
</comment>
<evidence type="ECO:0000256" key="2">
    <source>
        <dbReference type="ARBA" id="ARBA00022679"/>
    </source>
</evidence>
<dbReference type="PROSITE" id="PS50216">
    <property type="entry name" value="DHHC"/>
    <property type="match status" value="1"/>
</dbReference>
<feature type="compositionally biased region" description="Low complexity" evidence="11">
    <location>
        <begin position="41"/>
        <end position="64"/>
    </location>
</feature>
<evidence type="ECO:0000313" key="14">
    <source>
        <dbReference type="Proteomes" id="UP000274822"/>
    </source>
</evidence>
<proteinExistence type="inferred from homology"/>
<keyword evidence="2 10" id="KW-0808">Transferase</keyword>
<keyword evidence="7" id="KW-0449">Lipoprotein</keyword>
<dbReference type="GO" id="GO:0016020">
    <property type="term" value="C:membrane"/>
    <property type="evidence" value="ECO:0007669"/>
    <property type="project" value="UniProtKB-SubCell"/>
</dbReference>
<comment type="catalytic activity">
    <reaction evidence="9 10">
        <text>L-cysteinyl-[protein] + hexadecanoyl-CoA = S-hexadecanoyl-L-cysteinyl-[protein] + CoA</text>
        <dbReference type="Rhea" id="RHEA:36683"/>
        <dbReference type="Rhea" id="RHEA-COMP:10131"/>
        <dbReference type="Rhea" id="RHEA-COMP:11032"/>
        <dbReference type="ChEBI" id="CHEBI:29950"/>
        <dbReference type="ChEBI" id="CHEBI:57287"/>
        <dbReference type="ChEBI" id="CHEBI:57379"/>
        <dbReference type="ChEBI" id="CHEBI:74151"/>
        <dbReference type="EC" id="2.3.1.225"/>
    </reaction>
</comment>
<evidence type="ECO:0000256" key="5">
    <source>
        <dbReference type="ARBA" id="ARBA00023136"/>
    </source>
</evidence>
<dbReference type="PANTHER" id="PTHR12246">
    <property type="entry name" value="PALMITOYLTRANSFERASE ZDHHC16"/>
    <property type="match status" value="1"/>
</dbReference>
<reference evidence="13 14" key="1">
    <citation type="journal article" date="2018" name="New Phytol.">
        <title>Phylogenomics of Endogonaceae and evolution of mycorrhizas within Mucoromycota.</title>
        <authorList>
            <person name="Chang Y."/>
            <person name="Desiro A."/>
            <person name="Na H."/>
            <person name="Sandor L."/>
            <person name="Lipzen A."/>
            <person name="Clum A."/>
            <person name="Barry K."/>
            <person name="Grigoriev I.V."/>
            <person name="Martin F.M."/>
            <person name="Stajich J.E."/>
            <person name="Smith M.E."/>
            <person name="Bonito G."/>
            <person name="Spatafora J.W."/>
        </authorList>
    </citation>
    <scope>NUCLEOTIDE SEQUENCE [LARGE SCALE GENOMIC DNA]</scope>
    <source>
        <strain evidence="13 14">AD002</strain>
    </source>
</reference>
<evidence type="ECO:0000256" key="8">
    <source>
        <dbReference type="ARBA" id="ARBA00023315"/>
    </source>
</evidence>
<dbReference type="EC" id="2.3.1.225" evidence="10"/>
<evidence type="ECO:0000256" key="11">
    <source>
        <dbReference type="SAM" id="MobiDB-lite"/>
    </source>
</evidence>
<feature type="compositionally biased region" description="Polar residues" evidence="11">
    <location>
        <begin position="31"/>
        <end position="40"/>
    </location>
</feature>
<name>A0A433QMW2_9FUNG</name>
<evidence type="ECO:0000256" key="4">
    <source>
        <dbReference type="ARBA" id="ARBA00022989"/>
    </source>
</evidence>
<comment type="subcellular location">
    <subcellularLocation>
        <location evidence="1">Membrane</location>
        <topology evidence="1">Multi-pass membrane protein</topology>
    </subcellularLocation>
</comment>
<gene>
    <name evidence="13" type="ORF">BC938DRAFT_478414</name>
</gene>
<keyword evidence="8 10" id="KW-0012">Acyltransferase</keyword>
<keyword evidence="3" id="KW-0812">Transmembrane</keyword>
<evidence type="ECO:0000256" key="10">
    <source>
        <dbReference type="RuleBase" id="RU079119"/>
    </source>
</evidence>
<feature type="region of interest" description="Disordered" evidence="11">
    <location>
        <begin position="137"/>
        <end position="156"/>
    </location>
</feature>
<keyword evidence="4" id="KW-1133">Transmembrane helix</keyword>
<dbReference type="AlphaFoldDB" id="A0A433QMW2"/>
<evidence type="ECO:0000259" key="12">
    <source>
        <dbReference type="Pfam" id="PF01529"/>
    </source>
</evidence>
<dbReference type="GO" id="GO:0019706">
    <property type="term" value="F:protein-cysteine S-palmitoyltransferase activity"/>
    <property type="evidence" value="ECO:0007669"/>
    <property type="project" value="UniProtKB-EC"/>
</dbReference>
<organism evidence="13 14">
    <name type="scientific">Jimgerdemannia flammicorona</name>
    <dbReference type="NCBI Taxonomy" id="994334"/>
    <lineage>
        <taxon>Eukaryota</taxon>
        <taxon>Fungi</taxon>
        <taxon>Fungi incertae sedis</taxon>
        <taxon>Mucoromycota</taxon>
        <taxon>Mucoromycotina</taxon>
        <taxon>Endogonomycetes</taxon>
        <taxon>Endogonales</taxon>
        <taxon>Endogonaceae</taxon>
        <taxon>Jimgerdemannia</taxon>
    </lineage>
</organism>
<feature type="domain" description="Palmitoyltransferase DHHC" evidence="12">
    <location>
        <begin position="291"/>
        <end position="325"/>
    </location>
</feature>
<comment type="similarity">
    <text evidence="10">Belongs to the DHHC palmitoyltransferase family.</text>
</comment>
<dbReference type="InterPro" id="IPR039859">
    <property type="entry name" value="PFA4/ZDH16/20/ERF2-like"/>
</dbReference>
<feature type="region of interest" description="Disordered" evidence="11">
    <location>
        <begin position="207"/>
        <end position="246"/>
    </location>
</feature>
<accession>A0A433QMW2</accession>
<dbReference type="Pfam" id="PF01529">
    <property type="entry name" value="DHHC"/>
    <property type="match status" value="1"/>
</dbReference>
<protein>
    <recommendedName>
        <fullName evidence="10">Palmitoyltransferase</fullName>
        <ecNumber evidence="10">2.3.1.225</ecNumber>
    </recommendedName>
</protein>
<dbReference type="Proteomes" id="UP000274822">
    <property type="component" value="Unassembled WGS sequence"/>
</dbReference>
<evidence type="ECO:0000313" key="13">
    <source>
        <dbReference type="EMBL" id="RUS31126.1"/>
    </source>
</evidence>
<keyword evidence="5" id="KW-0472">Membrane</keyword>
<evidence type="ECO:0000256" key="3">
    <source>
        <dbReference type="ARBA" id="ARBA00022692"/>
    </source>
</evidence>
<evidence type="ECO:0000256" key="1">
    <source>
        <dbReference type="ARBA" id="ARBA00004141"/>
    </source>
</evidence>
<feature type="region of interest" description="Disordered" evidence="11">
    <location>
        <begin position="23"/>
        <end position="64"/>
    </location>
</feature>
<comment type="domain">
    <text evidence="10">The DHHC domain is required for palmitoyltransferase activity.</text>
</comment>
<evidence type="ECO:0000256" key="7">
    <source>
        <dbReference type="ARBA" id="ARBA00023288"/>
    </source>
</evidence>
<keyword evidence="6" id="KW-0564">Palmitate</keyword>
<dbReference type="InterPro" id="IPR001594">
    <property type="entry name" value="Palmitoyltrfase_DHHC"/>
</dbReference>